<dbReference type="GO" id="GO:0005886">
    <property type="term" value="C:plasma membrane"/>
    <property type="evidence" value="ECO:0007669"/>
    <property type="project" value="UniProtKB-SubCell"/>
</dbReference>
<evidence type="ECO:0000256" key="1">
    <source>
        <dbReference type="ARBA" id="ARBA00004651"/>
    </source>
</evidence>
<dbReference type="AlphaFoldDB" id="A0A7X3G934"/>
<comment type="caution">
    <text evidence="7">The sequence shown here is derived from an EMBL/GenBank/DDBJ whole genome shotgun (WGS) entry which is preliminary data.</text>
</comment>
<gene>
    <name evidence="7" type="ORF">E5983_07025</name>
</gene>
<evidence type="ECO:0000256" key="6">
    <source>
        <dbReference type="SAM" id="Phobius"/>
    </source>
</evidence>
<keyword evidence="5 6" id="KW-0472">Membrane</keyword>
<feature type="transmembrane region" description="Helical" evidence="6">
    <location>
        <begin position="163"/>
        <end position="179"/>
    </location>
</feature>
<feature type="transmembrane region" description="Helical" evidence="6">
    <location>
        <begin position="248"/>
        <end position="270"/>
    </location>
</feature>
<evidence type="ECO:0000313" key="8">
    <source>
        <dbReference type="Proteomes" id="UP000461595"/>
    </source>
</evidence>
<dbReference type="CDD" id="cd06173">
    <property type="entry name" value="MFS_MefA_like"/>
    <property type="match status" value="1"/>
</dbReference>
<accession>A0A7X3G934</accession>
<feature type="transmembrane region" description="Helical" evidence="6">
    <location>
        <begin position="339"/>
        <end position="361"/>
    </location>
</feature>
<comment type="subcellular location">
    <subcellularLocation>
        <location evidence="1">Cell membrane</location>
        <topology evidence="1">Multi-pass membrane protein</topology>
    </subcellularLocation>
</comment>
<dbReference type="SUPFAM" id="SSF103473">
    <property type="entry name" value="MFS general substrate transporter"/>
    <property type="match status" value="1"/>
</dbReference>
<dbReference type="InterPro" id="IPR011701">
    <property type="entry name" value="MFS"/>
</dbReference>
<feature type="transmembrane region" description="Helical" evidence="6">
    <location>
        <begin position="301"/>
        <end position="318"/>
    </location>
</feature>
<dbReference type="Proteomes" id="UP000461595">
    <property type="component" value="Unassembled WGS sequence"/>
</dbReference>
<organism evidence="7 8">
    <name type="scientific">Streptococcus danieliae</name>
    <dbReference type="NCBI Taxonomy" id="747656"/>
    <lineage>
        <taxon>Bacteria</taxon>
        <taxon>Bacillati</taxon>
        <taxon>Bacillota</taxon>
        <taxon>Bacilli</taxon>
        <taxon>Lactobacillales</taxon>
        <taxon>Streptococcaceae</taxon>
        <taxon>Streptococcus</taxon>
    </lineage>
</organism>
<evidence type="ECO:0000256" key="5">
    <source>
        <dbReference type="ARBA" id="ARBA00023136"/>
    </source>
</evidence>
<dbReference type="InterPro" id="IPR036259">
    <property type="entry name" value="MFS_trans_sf"/>
</dbReference>
<dbReference type="PANTHER" id="PTHR23513">
    <property type="entry name" value="INTEGRAL MEMBRANE EFFLUX PROTEIN-RELATED"/>
    <property type="match status" value="1"/>
</dbReference>
<dbReference type="Gene3D" id="1.20.1250.20">
    <property type="entry name" value="MFS general substrate transporter like domains"/>
    <property type="match status" value="1"/>
</dbReference>
<evidence type="ECO:0000256" key="3">
    <source>
        <dbReference type="ARBA" id="ARBA00022692"/>
    </source>
</evidence>
<feature type="transmembrane region" description="Helical" evidence="6">
    <location>
        <begin position="12"/>
        <end position="36"/>
    </location>
</feature>
<evidence type="ECO:0000256" key="2">
    <source>
        <dbReference type="ARBA" id="ARBA00022475"/>
    </source>
</evidence>
<proteinExistence type="predicted"/>
<dbReference type="Pfam" id="PF07690">
    <property type="entry name" value="MFS_1"/>
    <property type="match status" value="1"/>
</dbReference>
<keyword evidence="3 6" id="KW-0812">Transmembrane</keyword>
<dbReference type="PANTHER" id="PTHR23513:SF19">
    <property type="entry name" value="MAJOR FACILITATOR SUPERFAMILY (MFS) PROFILE DOMAIN-CONTAINING PROTEIN"/>
    <property type="match status" value="1"/>
</dbReference>
<feature type="transmembrane region" description="Helical" evidence="6">
    <location>
        <begin position="135"/>
        <end position="157"/>
    </location>
</feature>
<sequence length="404" mass="45120">MGNHEMNQSFIKFLISQVLTILAGVLLDMALILFVYQKSQSLFETSMILVISSVAKILGSILLSNLFDKLSAKGIMAGTSLCKIFLIMVLAVTYTSIPTVLLMTFLLSFIGSALSPAQGVLLAHIAMDDRVRLNGIFYTVIQIFQTAIWTLGIPVVLVLKPFVVFYLIIILLLLSVVLLRQIDVKYRVQADSLSYRKRVRQGWDDLFHIAELRNVTIMDTCESIANVIWTQTFLLFFTTSFLGLPEEWWGFQGAAYFVGSILGGIISIRYSKAVSRLGGKVIFGSSLLVAILTGIYAFNKIAWFALVINFLIGIPYQIRDLVQQSLIQENSPTYSVGRIFTLRQLILTITSSSSLLIFSYLSSQIGIQSIYLIAAFIYSAVTIWIFLRGPLKTPVFLQIESLKP</sequence>
<evidence type="ECO:0000313" key="7">
    <source>
        <dbReference type="EMBL" id="MVX59385.1"/>
    </source>
</evidence>
<protein>
    <submittedName>
        <fullName evidence="7">MFS transporter</fullName>
    </submittedName>
</protein>
<feature type="transmembrane region" description="Helical" evidence="6">
    <location>
        <begin position="48"/>
        <end position="67"/>
    </location>
</feature>
<feature type="transmembrane region" description="Helical" evidence="6">
    <location>
        <begin position="223"/>
        <end position="242"/>
    </location>
</feature>
<feature type="transmembrane region" description="Helical" evidence="6">
    <location>
        <begin position="74"/>
        <end position="94"/>
    </location>
</feature>
<reference evidence="7 8" key="1">
    <citation type="submission" date="2019-12" db="EMBL/GenBank/DDBJ databases">
        <title>Microbes associate with the intestines of laboratory mice.</title>
        <authorList>
            <person name="Navarre W."/>
            <person name="Wong E."/>
        </authorList>
    </citation>
    <scope>NUCLEOTIDE SEQUENCE [LARGE SCALE GENOMIC DNA]</scope>
    <source>
        <strain evidence="7 8">NM51_B2-22</strain>
    </source>
</reference>
<feature type="transmembrane region" description="Helical" evidence="6">
    <location>
        <begin position="367"/>
        <end position="387"/>
    </location>
</feature>
<dbReference type="EMBL" id="WSRS01000065">
    <property type="protein sequence ID" value="MVX59385.1"/>
    <property type="molecule type" value="Genomic_DNA"/>
</dbReference>
<feature type="transmembrane region" description="Helical" evidence="6">
    <location>
        <begin position="277"/>
        <end position="295"/>
    </location>
</feature>
<feature type="transmembrane region" description="Helical" evidence="6">
    <location>
        <begin position="100"/>
        <end position="123"/>
    </location>
</feature>
<name>A0A7X3G934_9STRE</name>
<dbReference type="GO" id="GO:0022857">
    <property type="term" value="F:transmembrane transporter activity"/>
    <property type="evidence" value="ECO:0007669"/>
    <property type="project" value="InterPro"/>
</dbReference>
<keyword evidence="2" id="KW-1003">Cell membrane</keyword>
<evidence type="ECO:0000256" key="4">
    <source>
        <dbReference type="ARBA" id="ARBA00022989"/>
    </source>
</evidence>
<keyword evidence="4 6" id="KW-1133">Transmembrane helix</keyword>